<accession>A0A1J5RRN5</accession>
<dbReference type="AlphaFoldDB" id="A0A1J5RRN5"/>
<dbReference type="EMBL" id="MLJW01000116">
    <property type="protein sequence ID" value="OIQ98646.1"/>
    <property type="molecule type" value="Genomic_DNA"/>
</dbReference>
<organism evidence="1">
    <name type="scientific">mine drainage metagenome</name>
    <dbReference type="NCBI Taxonomy" id="410659"/>
    <lineage>
        <taxon>unclassified sequences</taxon>
        <taxon>metagenomes</taxon>
        <taxon>ecological metagenomes</taxon>
    </lineage>
</organism>
<proteinExistence type="predicted"/>
<reference evidence="1" key="1">
    <citation type="submission" date="2016-10" db="EMBL/GenBank/DDBJ databases">
        <title>Sequence of Gallionella enrichment culture.</title>
        <authorList>
            <person name="Poehlein A."/>
            <person name="Muehling M."/>
            <person name="Daniel R."/>
        </authorList>
    </citation>
    <scope>NUCLEOTIDE SEQUENCE</scope>
</reference>
<evidence type="ECO:0000313" key="1">
    <source>
        <dbReference type="EMBL" id="OIQ98646.1"/>
    </source>
</evidence>
<sequence>MDTEAASALPVKIGSHSSSNLAMNFLDKQNISAVWLS</sequence>
<comment type="caution">
    <text evidence="1">The sequence shown here is derived from an EMBL/GenBank/DDBJ whole genome shotgun (WGS) entry which is preliminary data.</text>
</comment>
<protein>
    <submittedName>
        <fullName evidence="1">Uncharacterized protein</fullName>
    </submittedName>
</protein>
<gene>
    <name evidence="1" type="ORF">GALL_193040</name>
</gene>
<name>A0A1J5RRN5_9ZZZZ</name>